<feature type="compositionally biased region" description="Basic residues" evidence="3">
    <location>
        <begin position="91"/>
        <end position="103"/>
    </location>
</feature>
<keyword evidence="1" id="KW-0677">Repeat</keyword>
<proteinExistence type="predicted"/>
<dbReference type="Pfam" id="PF12796">
    <property type="entry name" value="Ank_2"/>
    <property type="match status" value="1"/>
</dbReference>
<feature type="compositionally biased region" description="Basic and acidic residues" evidence="3">
    <location>
        <begin position="10"/>
        <end position="23"/>
    </location>
</feature>
<dbReference type="InterPro" id="IPR002110">
    <property type="entry name" value="Ankyrin_rpt"/>
</dbReference>
<dbReference type="GO" id="GO:0004540">
    <property type="term" value="F:RNA nuclease activity"/>
    <property type="evidence" value="ECO:0007669"/>
    <property type="project" value="TreeGrafter"/>
</dbReference>
<evidence type="ECO:0000256" key="3">
    <source>
        <dbReference type="SAM" id="MobiDB-lite"/>
    </source>
</evidence>
<evidence type="ECO:0000256" key="2">
    <source>
        <dbReference type="ARBA" id="ARBA00023043"/>
    </source>
</evidence>
<dbReference type="EMBL" id="MN739420">
    <property type="protein sequence ID" value="QHT03926.1"/>
    <property type="molecule type" value="Genomic_DNA"/>
</dbReference>
<feature type="region of interest" description="Disordered" evidence="3">
    <location>
        <begin position="81"/>
        <end position="110"/>
    </location>
</feature>
<dbReference type="GO" id="GO:0003723">
    <property type="term" value="F:RNA binding"/>
    <property type="evidence" value="ECO:0007669"/>
    <property type="project" value="TreeGrafter"/>
</dbReference>
<organism evidence="4">
    <name type="scientific">viral metagenome</name>
    <dbReference type="NCBI Taxonomy" id="1070528"/>
    <lineage>
        <taxon>unclassified sequences</taxon>
        <taxon>metagenomes</taxon>
        <taxon>organismal metagenomes</taxon>
    </lineage>
</organism>
<protein>
    <submittedName>
        <fullName evidence="4">Uncharacterized protein</fullName>
    </submittedName>
</protein>
<dbReference type="PROSITE" id="PS50297">
    <property type="entry name" value="ANK_REP_REGION"/>
    <property type="match status" value="1"/>
</dbReference>
<dbReference type="SUPFAM" id="SSF48403">
    <property type="entry name" value="Ankyrin repeat"/>
    <property type="match status" value="1"/>
</dbReference>
<sequence length="287" mass="31703">MSTTPSISRMRREIQDSRDELNSRDPPGTSYDVVEMLDSKLTNYISDLKKTDPQYEKKVGYFKGLLLSGMLPNAKETFERRGHGTVNIRQGGRKTRRRRRHQKAGAEASADSELFAAIKSQSVDGAKAALARGANPNAVNPDDEEDETTALIEAVHKDNPELVQVLIDAGAQVDAKGSEGGTALYWAADNMPLKDVKSPAAVKINTIMKILLKAGANPQLVYDTLAKYSDALDEAKQKIERVRNPGMAVEVGVKKDLPPFLPAMIRGFLGGKKRRSHRRNRTRKHKV</sequence>
<evidence type="ECO:0000313" key="4">
    <source>
        <dbReference type="EMBL" id="QHT03926.1"/>
    </source>
</evidence>
<dbReference type="AlphaFoldDB" id="A0A6C0CGM7"/>
<dbReference type="PANTHER" id="PTHR24141:SF1">
    <property type="entry name" value="2-5A-DEPENDENT RIBONUCLEASE"/>
    <property type="match status" value="1"/>
</dbReference>
<dbReference type="Gene3D" id="1.25.40.20">
    <property type="entry name" value="Ankyrin repeat-containing domain"/>
    <property type="match status" value="1"/>
</dbReference>
<dbReference type="PANTHER" id="PTHR24141">
    <property type="entry name" value="2-5A-DEPENDENT RIBONUCLEASE"/>
    <property type="match status" value="1"/>
</dbReference>
<dbReference type="PROSITE" id="PS50088">
    <property type="entry name" value="ANK_REPEAT"/>
    <property type="match status" value="1"/>
</dbReference>
<keyword evidence="2" id="KW-0040">ANK repeat</keyword>
<dbReference type="GO" id="GO:0006396">
    <property type="term" value="P:RNA processing"/>
    <property type="evidence" value="ECO:0007669"/>
    <property type="project" value="TreeGrafter"/>
</dbReference>
<name>A0A6C0CGM7_9ZZZZ</name>
<reference evidence="4" key="1">
    <citation type="journal article" date="2020" name="Nature">
        <title>Giant virus diversity and host interactions through global metagenomics.</title>
        <authorList>
            <person name="Schulz F."/>
            <person name="Roux S."/>
            <person name="Paez-Espino D."/>
            <person name="Jungbluth S."/>
            <person name="Walsh D.A."/>
            <person name="Denef V.J."/>
            <person name="McMahon K.D."/>
            <person name="Konstantinidis K.T."/>
            <person name="Eloe-Fadrosh E.A."/>
            <person name="Kyrpides N.C."/>
            <person name="Woyke T."/>
        </authorList>
    </citation>
    <scope>NUCLEOTIDE SEQUENCE</scope>
    <source>
        <strain evidence="4">GVMAG-M-3300021137-6</strain>
    </source>
</reference>
<dbReference type="SMART" id="SM00248">
    <property type="entry name" value="ANK"/>
    <property type="match status" value="3"/>
</dbReference>
<dbReference type="InterPro" id="IPR036770">
    <property type="entry name" value="Ankyrin_rpt-contain_sf"/>
</dbReference>
<evidence type="ECO:0000256" key="1">
    <source>
        <dbReference type="ARBA" id="ARBA00022737"/>
    </source>
</evidence>
<accession>A0A6C0CGM7</accession>
<feature type="region of interest" description="Disordered" evidence="3">
    <location>
        <begin position="1"/>
        <end position="30"/>
    </location>
</feature>